<reference evidence="9" key="2">
    <citation type="submission" date="2025-08" db="UniProtKB">
        <authorList>
            <consortium name="RefSeq"/>
        </authorList>
    </citation>
    <scope>IDENTIFICATION</scope>
    <source>
        <tissue evidence="9">Leaf</tissue>
    </source>
</reference>
<evidence type="ECO:0000313" key="8">
    <source>
        <dbReference type="Proteomes" id="UP000813463"/>
    </source>
</evidence>
<evidence type="ECO:0000256" key="2">
    <source>
        <dbReference type="ARBA" id="ARBA00023015"/>
    </source>
</evidence>
<dbReference type="InterPro" id="IPR005333">
    <property type="entry name" value="Transcription_factor_TCP"/>
</dbReference>
<proteinExistence type="predicted"/>
<dbReference type="GeneID" id="110806156"/>
<dbReference type="PANTHER" id="PTHR31072:SF218">
    <property type="entry name" value="TRANSCRIPTION FACTOR TCP11-RELATED"/>
    <property type="match status" value="1"/>
</dbReference>
<dbReference type="GO" id="GO:0003700">
    <property type="term" value="F:DNA-binding transcription factor activity"/>
    <property type="evidence" value="ECO:0000318"/>
    <property type="project" value="GO_Central"/>
</dbReference>
<feature type="compositionally biased region" description="Basic and acidic residues" evidence="6">
    <location>
        <begin position="359"/>
        <end position="368"/>
    </location>
</feature>
<keyword evidence="2" id="KW-0805">Transcription regulation</keyword>
<dbReference type="PROSITE" id="PS51369">
    <property type="entry name" value="TCP"/>
    <property type="match status" value="1"/>
</dbReference>
<dbReference type="GO" id="GO:0005634">
    <property type="term" value="C:nucleus"/>
    <property type="evidence" value="ECO:0000318"/>
    <property type="project" value="GO_Central"/>
</dbReference>
<feature type="region of interest" description="Disordered" evidence="6">
    <location>
        <begin position="349"/>
        <end position="368"/>
    </location>
</feature>
<dbReference type="AlphaFoldDB" id="A0A9R0JH88"/>
<dbReference type="PANTHER" id="PTHR31072">
    <property type="entry name" value="TRANSCRIPTION FACTOR TCP4-RELATED"/>
    <property type="match status" value="1"/>
</dbReference>
<dbReference type="GO" id="GO:0043565">
    <property type="term" value="F:sequence-specific DNA binding"/>
    <property type="evidence" value="ECO:0000318"/>
    <property type="project" value="GO_Central"/>
</dbReference>
<comment type="subcellular location">
    <subcellularLocation>
        <location evidence="1">Nucleus</location>
    </subcellularLocation>
</comment>
<evidence type="ECO:0000256" key="1">
    <source>
        <dbReference type="ARBA" id="ARBA00004123"/>
    </source>
</evidence>
<keyword evidence="3" id="KW-0238">DNA-binding</keyword>
<evidence type="ECO:0000256" key="3">
    <source>
        <dbReference type="ARBA" id="ARBA00023125"/>
    </source>
</evidence>
<keyword evidence="5" id="KW-0539">Nucleus</keyword>
<protein>
    <submittedName>
        <fullName evidence="9">Transcription factor TCP15-like</fullName>
    </submittedName>
</protein>
<evidence type="ECO:0000256" key="5">
    <source>
        <dbReference type="ARBA" id="ARBA00023242"/>
    </source>
</evidence>
<evidence type="ECO:0000259" key="7">
    <source>
        <dbReference type="PROSITE" id="PS51369"/>
    </source>
</evidence>
<gene>
    <name evidence="9" type="primary">LOC110806156</name>
</gene>
<feature type="compositionally biased region" description="Basic and acidic residues" evidence="6">
    <location>
        <begin position="213"/>
        <end position="222"/>
    </location>
</feature>
<feature type="compositionally biased region" description="Acidic residues" evidence="6">
    <location>
        <begin position="228"/>
        <end position="238"/>
    </location>
</feature>
<feature type="compositionally biased region" description="Basic and acidic residues" evidence="6">
    <location>
        <begin position="57"/>
        <end position="69"/>
    </location>
</feature>
<evidence type="ECO:0000256" key="4">
    <source>
        <dbReference type="ARBA" id="ARBA00023163"/>
    </source>
</evidence>
<keyword evidence="8" id="KW-1185">Reference proteome</keyword>
<feature type="compositionally biased region" description="Basic and acidic residues" evidence="6">
    <location>
        <begin position="25"/>
        <end position="36"/>
    </location>
</feature>
<feature type="region of interest" description="Disordered" evidence="6">
    <location>
        <begin position="209"/>
        <end position="270"/>
    </location>
</feature>
<keyword evidence="4" id="KW-0804">Transcription</keyword>
<name>A0A9R0JH88_SPIOL</name>
<dbReference type="Proteomes" id="UP000813463">
    <property type="component" value="Chromosome 1"/>
</dbReference>
<sequence length="368" mass="39418">MEDDLHQNSNTSTFPLHLLSTPHDNNNKLDLTENHEQSTLQSGSPSGPKKPAPKRTSSKDRHTKVDGRGRRIRMPAQCAARVFQLTKELGHRSDGETIEWLLQQAEPSVIAATGTGTIPANFTSLSLSVRRSGSTVSAGSHTRPVGYNNNYFGNNNFYVSPSNWMGFSNMLMINAASDQLSNHHPSRQINLFPNSGLELSSTPSATMLNLHPGGRDNGDTCRDSNCPPEEEDDDEEDRDQNLNQSRNLNVGLGSGHGPGSGNNSTTTTWAYPNTTTTTGTSSGNGTVASGLHFMNFVNSNNNNNNNSNTSMGFLAGHPVVGGGGFDGQFGMFGGFNNGMRSVVPGTIIGSHTQQQERSNNVDHGDASS</sequence>
<feature type="compositionally biased region" description="Low complexity" evidence="6">
    <location>
        <begin position="261"/>
        <end position="270"/>
    </location>
</feature>
<dbReference type="Pfam" id="PF03634">
    <property type="entry name" value="TCP"/>
    <property type="match status" value="1"/>
</dbReference>
<accession>A0A9R0JH88</accession>
<feature type="compositionally biased region" description="Polar residues" evidence="6">
    <location>
        <begin position="349"/>
        <end position="358"/>
    </location>
</feature>
<evidence type="ECO:0000256" key="6">
    <source>
        <dbReference type="SAM" id="MobiDB-lite"/>
    </source>
</evidence>
<dbReference type="InterPro" id="IPR017887">
    <property type="entry name" value="TF_TCP_subgr"/>
</dbReference>
<feature type="domain" description="TCP" evidence="7">
    <location>
        <begin position="58"/>
        <end position="112"/>
    </location>
</feature>
<feature type="region of interest" description="Disordered" evidence="6">
    <location>
        <begin position="1"/>
        <end position="73"/>
    </location>
</feature>
<dbReference type="KEGG" id="soe:110806156"/>
<dbReference type="RefSeq" id="XP_021867481.2">
    <property type="nucleotide sequence ID" value="XM_022011789.2"/>
</dbReference>
<evidence type="ECO:0000313" key="9">
    <source>
        <dbReference type="RefSeq" id="XP_021867481.2"/>
    </source>
</evidence>
<reference evidence="8" key="1">
    <citation type="journal article" date="2021" name="Nat. Commun.">
        <title>Genomic analyses provide insights into spinach domestication and the genetic basis of agronomic traits.</title>
        <authorList>
            <person name="Cai X."/>
            <person name="Sun X."/>
            <person name="Xu C."/>
            <person name="Sun H."/>
            <person name="Wang X."/>
            <person name="Ge C."/>
            <person name="Zhang Z."/>
            <person name="Wang Q."/>
            <person name="Fei Z."/>
            <person name="Jiao C."/>
            <person name="Wang Q."/>
        </authorList>
    </citation>
    <scope>NUCLEOTIDE SEQUENCE [LARGE SCALE GENOMIC DNA]</scope>
    <source>
        <strain evidence="8">cv. Varoflay</strain>
    </source>
</reference>
<organism evidence="8 9">
    <name type="scientific">Spinacia oleracea</name>
    <name type="common">Spinach</name>
    <dbReference type="NCBI Taxonomy" id="3562"/>
    <lineage>
        <taxon>Eukaryota</taxon>
        <taxon>Viridiplantae</taxon>
        <taxon>Streptophyta</taxon>
        <taxon>Embryophyta</taxon>
        <taxon>Tracheophyta</taxon>
        <taxon>Spermatophyta</taxon>
        <taxon>Magnoliopsida</taxon>
        <taxon>eudicotyledons</taxon>
        <taxon>Gunneridae</taxon>
        <taxon>Pentapetalae</taxon>
        <taxon>Caryophyllales</taxon>
        <taxon>Chenopodiaceae</taxon>
        <taxon>Chenopodioideae</taxon>
        <taxon>Anserineae</taxon>
        <taxon>Spinacia</taxon>
    </lineage>
</organism>